<dbReference type="PANTHER" id="PTHR33048">
    <property type="entry name" value="PTH11-LIKE INTEGRAL MEMBRANE PROTEIN (AFU_ORTHOLOGUE AFUA_5G11245)"/>
    <property type="match status" value="1"/>
</dbReference>
<name>A0A507QLI3_MONPU</name>
<evidence type="ECO:0000313" key="2">
    <source>
        <dbReference type="EMBL" id="TQB68653.1"/>
    </source>
</evidence>
<comment type="caution">
    <text evidence="2">The sequence shown here is derived from an EMBL/GenBank/DDBJ whole genome shotgun (WGS) entry which is preliminary data.</text>
</comment>
<dbReference type="PANTHER" id="PTHR33048:SF19">
    <property type="entry name" value="MEMBRANE PROTEIN PTH11-LIKE, PUTATIVE (AFU_ORTHOLOGUE AFUA_1G14080)-RELATED"/>
    <property type="match status" value="1"/>
</dbReference>
<dbReference type="Proteomes" id="UP000319663">
    <property type="component" value="Unassembled WGS sequence"/>
</dbReference>
<dbReference type="EMBL" id="VIFY01000199">
    <property type="protein sequence ID" value="TQB68653.1"/>
    <property type="molecule type" value="Genomic_DNA"/>
</dbReference>
<organism evidence="2 3">
    <name type="scientific">Monascus purpureus</name>
    <name type="common">Red mold</name>
    <name type="synonym">Monascus anka</name>
    <dbReference type="NCBI Taxonomy" id="5098"/>
    <lineage>
        <taxon>Eukaryota</taxon>
        <taxon>Fungi</taxon>
        <taxon>Dikarya</taxon>
        <taxon>Ascomycota</taxon>
        <taxon>Pezizomycotina</taxon>
        <taxon>Eurotiomycetes</taxon>
        <taxon>Eurotiomycetidae</taxon>
        <taxon>Eurotiales</taxon>
        <taxon>Aspergillaceae</taxon>
        <taxon>Monascus</taxon>
    </lineage>
</organism>
<keyword evidence="3" id="KW-1185">Reference proteome</keyword>
<reference evidence="2 3" key="1">
    <citation type="submission" date="2019-06" db="EMBL/GenBank/DDBJ databases">
        <title>Wine fermentation using esterase from Monascus purpureus.</title>
        <authorList>
            <person name="Geng C."/>
            <person name="Zhang Y."/>
        </authorList>
    </citation>
    <scope>NUCLEOTIDE SEQUENCE [LARGE SCALE GENOMIC DNA]</scope>
    <source>
        <strain evidence="2">HQ1</strain>
    </source>
</reference>
<gene>
    <name evidence="2" type="ORF">MPDQ_002944</name>
</gene>
<keyword evidence="1" id="KW-0812">Transmembrane</keyword>
<proteinExistence type="predicted"/>
<evidence type="ECO:0000256" key="1">
    <source>
        <dbReference type="SAM" id="Phobius"/>
    </source>
</evidence>
<sequence>MVLLQSMLVLRSIYSDVPPNYQSREDVNPTLLICWWATIFSLVIILVRVCGRYVRVERFFREDKLMMASAIPLLIRMGFVHVVLLWGTNNTETAGLSPDEIRHREIGSRLVLAARIFYAVL</sequence>
<evidence type="ECO:0000313" key="3">
    <source>
        <dbReference type="Proteomes" id="UP000319663"/>
    </source>
</evidence>
<accession>A0A507QLI3</accession>
<dbReference type="InterPro" id="IPR052337">
    <property type="entry name" value="SAT4-like"/>
</dbReference>
<dbReference type="AlphaFoldDB" id="A0A507QLI3"/>
<dbReference type="STRING" id="5098.A0A507QLI3"/>
<feature type="transmembrane region" description="Helical" evidence="1">
    <location>
        <begin position="31"/>
        <end position="54"/>
    </location>
</feature>
<keyword evidence="1" id="KW-0472">Membrane</keyword>
<protein>
    <submittedName>
        <fullName evidence="2">Uncharacterized protein</fullName>
    </submittedName>
</protein>
<keyword evidence="1" id="KW-1133">Transmembrane helix</keyword>